<protein>
    <submittedName>
        <fullName evidence="2">Uncharacterized protein</fullName>
    </submittedName>
</protein>
<gene>
    <name evidence="2" type="ORF">TIFTF001_023239</name>
</gene>
<sequence length="98" mass="10362">MYLKKKKKKPTAALITIKSRRHGGRRSGRACWYLGGFNRCPGTRGRNLGRASGVAFGKDSGDSQVDLGQPEGHGGSLPRLSSTVVSHCGASRGAVLSH</sequence>
<dbReference type="Proteomes" id="UP001187192">
    <property type="component" value="Unassembled WGS sequence"/>
</dbReference>
<dbReference type="EMBL" id="BTGU01000049">
    <property type="protein sequence ID" value="GMN54106.1"/>
    <property type="molecule type" value="Genomic_DNA"/>
</dbReference>
<feature type="region of interest" description="Disordered" evidence="1">
    <location>
        <begin position="53"/>
        <end position="84"/>
    </location>
</feature>
<evidence type="ECO:0000313" key="3">
    <source>
        <dbReference type="Proteomes" id="UP001187192"/>
    </source>
</evidence>
<evidence type="ECO:0000313" key="2">
    <source>
        <dbReference type="EMBL" id="GMN54106.1"/>
    </source>
</evidence>
<dbReference type="AlphaFoldDB" id="A0AA88AWP4"/>
<comment type="caution">
    <text evidence="2">The sequence shown here is derived from an EMBL/GenBank/DDBJ whole genome shotgun (WGS) entry which is preliminary data.</text>
</comment>
<keyword evidence="3" id="KW-1185">Reference proteome</keyword>
<evidence type="ECO:0000256" key="1">
    <source>
        <dbReference type="SAM" id="MobiDB-lite"/>
    </source>
</evidence>
<accession>A0AA88AWP4</accession>
<organism evidence="2 3">
    <name type="scientific">Ficus carica</name>
    <name type="common">Common fig</name>
    <dbReference type="NCBI Taxonomy" id="3494"/>
    <lineage>
        <taxon>Eukaryota</taxon>
        <taxon>Viridiplantae</taxon>
        <taxon>Streptophyta</taxon>
        <taxon>Embryophyta</taxon>
        <taxon>Tracheophyta</taxon>
        <taxon>Spermatophyta</taxon>
        <taxon>Magnoliopsida</taxon>
        <taxon>eudicotyledons</taxon>
        <taxon>Gunneridae</taxon>
        <taxon>Pentapetalae</taxon>
        <taxon>rosids</taxon>
        <taxon>fabids</taxon>
        <taxon>Rosales</taxon>
        <taxon>Moraceae</taxon>
        <taxon>Ficeae</taxon>
        <taxon>Ficus</taxon>
    </lineage>
</organism>
<name>A0AA88AWP4_FICCA</name>
<reference evidence="2" key="1">
    <citation type="submission" date="2023-07" db="EMBL/GenBank/DDBJ databases">
        <title>draft genome sequence of fig (Ficus carica).</title>
        <authorList>
            <person name="Takahashi T."/>
            <person name="Nishimura K."/>
        </authorList>
    </citation>
    <scope>NUCLEOTIDE SEQUENCE</scope>
</reference>
<proteinExistence type="predicted"/>